<feature type="transmembrane region" description="Helical" evidence="1">
    <location>
        <begin position="20"/>
        <end position="41"/>
    </location>
</feature>
<feature type="transmembrane region" description="Helical" evidence="1">
    <location>
        <begin position="84"/>
        <end position="101"/>
    </location>
</feature>
<proteinExistence type="predicted"/>
<keyword evidence="3" id="KW-1185">Reference proteome</keyword>
<name>A0A5C3R0B1_9AGAR</name>
<evidence type="ECO:0000313" key="2">
    <source>
        <dbReference type="EMBL" id="TFL05999.1"/>
    </source>
</evidence>
<protein>
    <submittedName>
        <fullName evidence="2">Uncharacterized protein</fullName>
    </submittedName>
</protein>
<dbReference type="AlphaFoldDB" id="A0A5C3R0B1"/>
<gene>
    <name evidence="2" type="ORF">BDV98DRAFT_561011</name>
</gene>
<organism evidence="2 3">
    <name type="scientific">Pterulicium gracile</name>
    <dbReference type="NCBI Taxonomy" id="1884261"/>
    <lineage>
        <taxon>Eukaryota</taxon>
        <taxon>Fungi</taxon>
        <taxon>Dikarya</taxon>
        <taxon>Basidiomycota</taxon>
        <taxon>Agaricomycotina</taxon>
        <taxon>Agaricomycetes</taxon>
        <taxon>Agaricomycetidae</taxon>
        <taxon>Agaricales</taxon>
        <taxon>Pleurotineae</taxon>
        <taxon>Pterulaceae</taxon>
        <taxon>Pterulicium</taxon>
    </lineage>
</organism>
<evidence type="ECO:0000256" key="1">
    <source>
        <dbReference type="SAM" id="Phobius"/>
    </source>
</evidence>
<keyword evidence="1" id="KW-0812">Transmembrane</keyword>
<keyword evidence="1" id="KW-0472">Membrane</keyword>
<sequence>MSSPNQHPRRLFMPLFTDNLPRTALIAFGAFLVSYYFGSYINTSSAFQVTQTVLALFAIASIILFVALHHRQEGRLFSQQQEEFLLIVGTALIGFALWIAFRQWARPTIPMAVVPAGGGGGIAGAGAPVAQVDVRSTVQAERNHGPVHGQTRREPRTVARDRWDNGYGYAPPSYACRRGDRHCVVEEYRQVYW</sequence>
<accession>A0A5C3R0B1</accession>
<dbReference type="OrthoDB" id="3266871at2759"/>
<dbReference type="EMBL" id="ML178816">
    <property type="protein sequence ID" value="TFL05999.1"/>
    <property type="molecule type" value="Genomic_DNA"/>
</dbReference>
<dbReference type="Proteomes" id="UP000305067">
    <property type="component" value="Unassembled WGS sequence"/>
</dbReference>
<feature type="transmembrane region" description="Helical" evidence="1">
    <location>
        <begin position="53"/>
        <end position="72"/>
    </location>
</feature>
<keyword evidence="1" id="KW-1133">Transmembrane helix</keyword>
<evidence type="ECO:0000313" key="3">
    <source>
        <dbReference type="Proteomes" id="UP000305067"/>
    </source>
</evidence>
<reference evidence="2 3" key="1">
    <citation type="journal article" date="2019" name="Nat. Ecol. Evol.">
        <title>Megaphylogeny resolves global patterns of mushroom evolution.</title>
        <authorList>
            <person name="Varga T."/>
            <person name="Krizsan K."/>
            <person name="Foldi C."/>
            <person name="Dima B."/>
            <person name="Sanchez-Garcia M."/>
            <person name="Sanchez-Ramirez S."/>
            <person name="Szollosi G.J."/>
            <person name="Szarkandi J.G."/>
            <person name="Papp V."/>
            <person name="Albert L."/>
            <person name="Andreopoulos W."/>
            <person name="Angelini C."/>
            <person name="Antonin V."/>
            <person name="Barry K.W."/>
            <person name="Bougher N.L."/>
            <person name="Buchanan P."/>
            <person name="Buyck B."/>
            <person name="Bense V."/>
            <person name="Catcheside P."/>
            <person name="Chovatia M."/>
            <person name="Cooper J."/>
            <person name="Damon W."/>
            <person name="Desjardin D."/>
            <person name="Finy P."/>
            <person name="Geml J."/>
            <person name="Haridas S."/>
            <person name="Hughes K."/>
            <person name="Justo A."/>
            <person name="Karasinski D."/>
            <person name="Kautmanova I."/>
            <person name="Kiss B."/>
            <person name="Kocsube S."/>
            <person name="Kotiranta H."/>
            <person name="LaButti K.M."/>
            <person name="Lechner B.E."/>
            <person name="Liimatainen K."/>
            <person name="Lipzen A."/>
            <person name="Lukacs Z."/>
            <person name="Mihaltcheva S."/>
            <person name="Morgado L.N."/>
            <person name="Niskanen T."/>
            <person name="Noordeloos M.E."/>
            <person name="Ohm R.A."/>
            <person name="Ortiz-Santana B."/>
            <person name="Ovrebo C."/>
            <person name="Racz N."/>
            <person name="Riley R."/>
            <person name="Savchenko A."/>
            <person name="Shiryaev A."/>
            <person name="Soop K."/>
            <person name="Spirin V."/>
            <person name="Szebenyi C."/>
            <person name="Tomsovsky M."/>
            <person name="Tulloss R.E."/>
            <person name="Uehling J."/>
            <person name="Grigoriev I.V."/>
            <person name="Vagvolgyi C."/>
            <person name="Papp T."/>
            <person name="Martin F.M."/>
            <person name="Miettinen O."/>
            <person name="Hibbett D.S."/>
            <person name="Nagy L.G."/>
        </authorList>
    </citation>
    <scope>NUCLEOTIDE SEQUENCE [LARGE SCALE GENOMIC DNA]</scope>
    <source>
        <strain evidence="2 3">CBS 309.79</strain>
    </source>
</reference>